<gene>
    <name evidence="2" type="ORF">SKAU_G00206930</name>
</gene>
<accession>A0A9Q1F834</accession>
<organism evidence="2 3">
    <name type="scientific">Synaphobranchus kaupii</name>
    <name type="common">Kaup's arrowtooth eel</name>
    <dbReference type="NCBI Taxonomy" id="118154"/>
    <lineage>
        <taxon>Eukaryota</taxon>
        <taxon>Metazoa</taxon>
        <taxon>Chordata</taxon>
        <taxon>Craniata</taxon>
        <taxon>Vertebrata</taxon>
        <taxon>Euteleostomi</taxon>
        <taxon>Actinopterygii</taxon>
        <taxon>Neopterygii</taxon>
        <taxon>Teleostei</taxon>
        <taxon>Anguilliformes</taxon>
        <taxon>Synaphobranchidae</taxon>
        <taxon>Synaphobranchus</taxon>
    </lineage>
</organism>
<comment type="caution">
    <text evidence="2">The sequence shown here is derived from an EMBL/GenBank/DDBJ whole genome shotgun (WGS) entry which is preliminary data.</text>
</comment>
<feature type="compositionally biased region" description="Basic and acidic residues" evidence="1">
    <location>
        <begin position="107"/>
        <end position="120"/>
    </location>
</feature>
<dbReference type="AlphaFoldDB" id="A0A9Q1F834"/>
<keyword evidence="3" id="KW-1185">Reference proteome</keyword>
<sequence>MSSCSGSEWMQESDFLIFLKQFVNHSRASPEAKVLLLLDNLSHLSLDAIEYCRANGATAILVGRVPITAPVEHAAASHAPSTSTGEVLILSSARRFCSLSPRLAQGRSRDRSKKDLQTPQ</sequence>
<dbReference type="Proteomes" id="UP001152622">
    <property type="component" value="Chromosome 7"/>
</dbReference>
<evidence type="ECO:0000256" key="1">
    <source>
        <dbReference type="SAM" id="MobiDB-lite"/>
    </source>
</evidence>
<reference evidence="2" key="1">
    <citation type="journal article" date="2023" name="Science">
        <title>Genome structures resolve the early diversification of teleost fishes.</title>
        <authorList>
            <person name="Parey E."/>
            <person name="Louis A."/>
            <person name="Montfort J."/>
            <person name="Bouchez O."/>
            <person name="Roques C."/>
            <person name="Iampietro C."/>
            <person name="Lluch J."/>
            <person name="Castinel A."/>
            <person name="Donnadieu C."/>
            <person name="Desvignes T."/>
            <person name="Floi Bucao C."/>
            <person name="Jouanno E."/>
            <person name="Wen M."/>
            <person name="Mejri S."/>
            <person name="Dirks R."/>
            <person name="Jansen H."/>
            <person name="Henkel C."/>
            <person name="Chen W.J."/>
            <person name="Zahm M."/>
            <person name="Cabau C."/>
            <person name="Klopp C."/>
            <person name="Thompson A.W."/>
            <person name="Robinson-Rechavi M."/>
            <person name="Braasch I."/>
            <person name="Lecointre G."/>
            <person name="Bobe J."/>
            <person name="Postlethwait J.H."/>
            <person name="Berthelot C."/>
            <person name="Roest Crollius H."/>
            <person name="Guiguen Y."/>
        </authorList>
    </citation>
    <scope>NUCLEOTIDE SEQUENCE</scope>
    <source>
        <strain evidence="2">WJC10195</strain>
    </source>
</reference>
<protein>
    <submittedName>
        <fullName evidence="2">Uncharacterized protein</fullName>
    </submittedName>
</protein>
<dbReference type="EMBL" id="JAINUF010000007">
    <property type="protein sequence ID" value="KAJ8353126.1"/>
    <property type="molecule type" value="Genomic_DNA"/>
</dbReference>
<proteinExistence type="predicted"/>
<evidence type="ECO:0000313" key="2">
    <source>
        <dbReference type="EMBL" id="KAJ8353126.1"/>
    </source>
</evidence>
<evidence type="ECO:0000313" key="3">
    <source>
        <dbReference type="Proteomes" id="UP001152622"/>
    </source>
</evidence>
<name>A0A9Q1F834_SYNKA</name>
<feature type="region of interest" description="Disordered" evidence="1">
    <location>
        <begin position="101"/>
        <end position="120"/>
    </location>
</feature>